<dbReference type="PANTHER" id="PTHR11712:SF336">
    <property type="entry name" value="3-OXOACYL-[ACYL-CARRIER-PROTEIN] SYNTHASE, MITOCHONDRIAL"/>
    <property type="match status" value="1"/>
</dbReference>
<dbReference type="InterPro" id="IPR014030">
    <property type="entry name" value="Ketoacyl_synth_N"/>
</dbReference>
<sequence>MKNPVSITSIGSISPLGKTSEEVWENYISNDHFFHLKEVGDEASWVGDLSEELQKEVEELRGENSKYRYLDNSVLYAILAARSAFKNLNISDKATGINIGSSRGATGLFEKYHAEYLQTGRSSTYSSPSTTLGNISSWVAQDLQLNGPEFSHSVTCSTGMHSILNAIAWIQSGMAKSFLAGGSEAPLTGFTLAQMKAMKIYATENIAYPCRALDMQKLQNSMILSEGAGIVSLTSVKEENSLGVIKGIGYANEKLKHGASLSKNGKCLQKSMKMAMGHMAEKDIDAVVMHAPGTIGGDLAEVNAVRSVFQDKLPAITSNKWKTGHSFAASGILSLQMAVLMLQHQQFLPVPFSEFKQQPDKLENILVNSVGFGGNAVSILIGKK</sequence>
<protein>
    <submittedName>
        <fullName evidence="5">Beta-ketoacyl synthase</fullName>
    </submittedName>
</protein>
<evidence type="ECO:0000256" key="2">
    <source>
        <dbReference type="ARBA" id="ARBA00022679"/>
    </source>
</evidence>
<dbReference type="InterPro" id="IPR016039">
    <property type="entry name" value="Thiolase-like"/>
</dbReference>
<accession>A0A9X1LKS8</accession>
<dbReference type="Pfam" id="PF00109">
    <property type="entry name" value="ketoacyl-synt"/>
    <property type="match status" value="1"/>
</dbReference>
<dbReference type="InterPro" id="IPR000794">
    <property type="entry name" value="Beta-ketoacyl_synthase"/>
</dbReference>
<evidence type="ECO:0000256" key="3">
    <source>
        <dbReference type="RuleBase" id="RU003694"/>
    </source>
</evidence>
<dbReference type="EMBL" id="JAJBZG010000005">
    <property type="protein sequence ID" value="MCB7482201.1"/>
    <property type="molecule type" value="Genomic_DNA"/>
</dbReference>
<organism evidence="5 6">
    <name type="scientific">Christiangramia sediminis</name>
    <dbReference type="NCBI Taxonomy" id="2881336"/>
    <lineage>
        <taxon>Bacteria</taxon>
        <taxon>Pseudomonadati</taxon>
        <taxon>Bacteroidota</taxon>
        <taxon>Flavobacteriia</taxon>
        <taxon>Flavobacteriales</taxon>
        <taxon>Flavobacteriaceae</taxon>
        <taxon>Christiangramia</taxon>
    </lineage>
</organism>
<dbReference type="SMART" id="SM00825">
    <property type="entry name" value="PKS_KS"/>
    <property type="match status" value="1"/>
</dbReference>
<dbReference type="SUPFAM" id="SSF53901">
    <property type="entry name" value="Thiolase-like"/>
    <property type="match status" value="1"/>
</dbReference>
<comment type="caution">
    <text evidence="5">The sequence shown here is derived from an EMBL/GenBank/DDBJ whole genome shotgun (WGS) entry which is preliminary data.</text>
</comment>
<keyword evidence="2 3" id="KW-0808">Transferase</keyword>
<proteinExistence type="inferred from homology"/>
<dbReference type="PANTHER" id="PTHR11712">
    <property type="entry name" value="POLYKETIDE SYNTHASE-RELATED"/>
    <property type="match status" value="1"/>
</dbReference>
<evidence type="ECO:0000256" key="1">
    <source>
        <dbReference type="ARBA" id="ARBA00008467"/>
    </source>
</evidence>
<dbReference type="InterPro" id="IPR020841">
    <property type="entry name" value="PKS_Beta-ketoAc_synthase_dom"/>
</dbReference>
<dbReference type="GO" id="GO:0004315">
    <property type="term" value="F:3-oxoacyl-[acyl-carrier-protein] synthase activity"/>
    <property type="evidence" value="ECO:0007669"/>
    <property type="project" value="TreeGrafter"/>
</dbReference>
<name>A0A9X1LKS8_9FLAO</name>
<dbReference type="InterPro" id="IPR014031">
    <property type="entry name" value="Ketoacyl_synth_C"/>
</dbReference>
<gene>
    <name evidence="5" type="ORF">LGQ90_13090</name>
</gene>
<keyword evidence="6" id="KW-1185">Reference proteome</keyword>
<comment type="similarity">
    <text evidence="1 3">Belongs to the thiolase-like superfamily. Beta-ketoacyl-ACP synthases family.</text>
</comment>
<dbReference type="GO" id="GO:0006633">
    <property type="term" value="P:fatty acid biosynthetic process"/>
    <property type="evidence" value="ECO:0007669"/>
    <property type="project" value="TreeGrafter"/>
</dbReference>
<evidence type="ECO:0000313" key="5">
    <source>
        <dbReference type="EMBL" id="MCB7482201.1"/>
    </source>
</evidence>
<dbReference type="Gene3D" id="3.40.47.10">
    <property type="match status" value="1"/>
</dbReference>
<dbReference type="Proteomes" id="UP001139414">
    <property type="component" value="Unassembled WGS sequence"/>
</dbReference>
<evidence type="ECO:0000313" key="6">
    <source>
        <dbReference type="Proteomes" id="UP001139414"/>
    </source>
</evidence>
<dbReference type="AlphaFoldDB" id="A0A9X1LKS8"/>
<feature type="domain" description="Ketosynthase family 3 (KS3)" evidence="4">
    <location>
        <begin position="2"/>
        <end position="383"/>
    </location>
</feature>
<dbReference type="GO" id="GO:0005829">
    <property type="term" value="C:cytosol"/>
    <property type="evidence" value="ECO:0007669"/>
    <property type="project" value="TreeGrafter"/>
</dbReference>
<reference evidence="5" key="1">
    <citation type="submission" date="2021-10" db="EMBL/GenBank/DDBJ databases">
        <title>Gramella sp. ASW11-100T, isolated from marine sediment.</title>
        <authorList>
            <person name="Xia C."/>
        </authorList>
    </citation>
    <scope>NUCLEOTIDE SEQUENCE</scope>
    <source>
        <strain evidence="5">ASW11-100</strain>
    </source>
</reference>
<dbReference type="RefSeq" id="WP_229341648.1">
    <property type="nucleotide sequence ID" value="NZ_JAJBZG010000005.1"/>
</dbReference>
<dbReference type="PROSITE" id="PS52004">
    <property type="entry name" value="KS3_2"/>
    <property type="match status" value="1"/>
</dbReference>
<dbReference type="Pfam" id="PF02801">
    <property type="entry name" value="Ketoacyl-synt_C"/>
    <property type="match status" value="1"/>
</dbReference>
<evidence type="ECO:0000259" key="4">
    <source>
        <dbReference type="PROSITE" id="PS52004"/>
    </source>
</evidence>